<evidence type="ECO:0000313" key="2">
    <source>
        <dbReference type="Proteomes" id="UP000054018"/>
    </source>
</evidence>
<dbReference type="EMBL" id="KN833849">
    <property type="protein sequence ID" value="KIK16706.1"/>
    <property type="molecule type" value="Genomic_DNA"/>
</dbReference>
<accession>A0A0C9YJ36</accession>
<protein>
    <submittedName>
        <fullName evidence="1">Uncharacterized protein</fullName>
    </submittedName>
</protein>
<name>A0A0C9YJ36_9AGAM</name>
<gene>
    <name evidence="1" type="ORF">PISMIDRAFT_686078</name>
</gene>
<keyword evidence="2" id="KW-1185">Reference proteome</keyword>
<proteinExistence type="predicted"/>
<dbReference type="Proteomes" id="UP000054018">
    <property type="component" value="Unassembled WGS sequence"/>
</dbReference>
<dbReference type="AlphaFoldDB" id="A0A0C9YJ36"/>
<organism evidence="1 2">
    <name type="scientific">Pisolithus microcarpus 441</name>
    <dbReference type="NCBI Taxonomy" id="765257"/>
    <lineage>
        <taxon>Eukaryota</taxon>
        <taxon>Fungi</taxon>
        <taxon>Dikarya</taxon>
        <taxon>Basidiomycota</taxon>
        <taxon>Agaricomycotina</taxon>
        <taxon>Agaricomycetes</taxon>
        <taxon>Agaricomycetidae</taxon>
        <taxon>Boletales</taxon>
        <taxon>Sclerodermatineae</taxon>
        <taxon>Pisolithaceae</taxon>
        <taxon>Pisolithus</taxon>
    </lineage>
</organism>
<sequence length="75" mass="8756">MEIPAIDDTNASDNHISPLAPAERDMAYLLVVRPRIEYYVATPYRPNRIFRPLSLQHRSQPCLFVVRSDLFRVRS</sequence>
<dbReference type="HOGENOM" id="CLU_2671982_0_0_1"/>
<reference evidence="1 2" key="1">
    <citation type="submission" date="2014-04" db="EMBL/GenBank/DDBJ databases">
        <authorList>
            <consortium name="DOE Joint Genome Institute"/>
            <person name="Kuo A."/>
            <person name="Kohler A."/>
            <person name="Costa M.D."/>
            <person name="Nagy L.G."/>
            <person name="Floudas D."/>
            <person name="Copeland A."/>
            <person name="Barry K.W."/>
            <person name="Cichocki N."/>
            <person name="Veneault-Fourrey C."/>
            <person name="LaButti K."/>
            <person name="Lindquist E.A."/>
            <person name="Lipzen A."/>
            <person name="Lundell T."/>
            <person name="Morin E."/>
            <person name="Murat C."/>
            <person name="Sun H."/>
            <person name="Tunlid A."/>
            <person name="Henrissat B."/>
            <person name="Grigoriev I.V."/>
            <person name="Hibbett D.S."/>
            <person name="Martin F."/>
            <person name="Nordberg H.P."/>
            <person name="Cantor M.N."/>
            <person name="Hua S.X."/>
        </authorList>
    </citation>
    <scope>NUCLEOTIDE SEQUENCE [LARGE SCALE GENOMIC DNA]</scope>
    <source>
        <strain evidence="1 2">441</strain>
    </source>
</reference>
<reference evidence="2" key="2">
    <citation type="submission" date="2015-01" db="EMBL/GenBank/DDBJ databases">
        <title>Evolutionary Origins and Diversification of the Mycorrhizal Mutualists.</title>
        <authorList>
            <consortium name="DOE Joint Genome Institute"/>
            <consortium name="Mycorrhizal Genomics Consortium"/>
            <person name="Kohler A."/>
            <person name="Kuo A."/>
            <person name="Nagy L.G."/>
            <person name="Floudas D."/>
            <person name="Copeland A."/>
            <person name="Barry K.W."/>
            <person name="Cichocki N."/>
            <person name="Veneault-Fourrey C."/>
            <person name="LaButti K."/>
            <person name="Lindquist E.A."/>
            <person name="Lipzen A."/>
            <person name="Lundell T."/>
            <person name="Morin E."/>
            <person name="Murat C."/>
            <person name="Riley R."/>
            <person name="Ohm R."/>
            <person name="Sun H."/>
            <person name="Tunlid A."/>
            <person name="Henrissat B."/>
            <person name="Grigoriev I.V."/>
            <person name="Hibbett D.S."/>
            <person name="Martin F."/>
        </authorList>
    </citation>
    <scope>NUCLEOTIDE SEQUENCE [LARGE SCALE GENOMIC DNA]</scope>
    <source>
        <strain evidence="2">441</strain>
    </source>
</reference>
<evidence type="ECO:0000313" key="1">
    <source>
        <dbReference type="EMBL" id="KIK16706.1"/>
    </source>
</evidence>